<evidence type="ECO:0000259" key="14">
    <source>
        <dbReference type="PROSITE" id="PS50011"/>
    </source>
</evidence>
<keyword evidence="8 12" id="KW-1133">Transmembrane helix</keyword>
<reference evidence="15" key="4">
    <citation type="submission" date="2019-03" db="UniProtKB">
        <authorList>
            <consortium name="EnsemblPlants"/>
        </authorList>
    </citation>
    <scope>IDENTIFICATION</scope>
</reference>
<evidence type="ECO:0000256" key="3">
    <source>
        <dbReference type="ARBA" id="ARBA00022679"/>
    </source>
</evidence>
<keyword evidence="5 13" id="KW-0732">Signal</keyword>
<evidence type="ECO:0000256" key="5">
    <source>
        <dbReference type="ARBA" id="ARBA00022729"/>
    </source>
</evidence>
<keyword evidence="3" id="KW-0808">Transferase</keyword>
<evidence type="ECO:0000256" key="6">
    <source>
        <dbReference type="ARBA" id="ARBA00022741"/>
    </source>
</evidence>
<dbReference type="PROSITE" id="PS00107">
    <property type="entry name" value="PROTEIN_KINASE_ATP"/>
    <property type="match status" value="1"/>
</dbReference>
<dbReference type="Gramene" id="AET3Gv20033400.2">
    <property type="protein sequence ID" value="AET3Gv20033400.2"/>
    <property type="gene ID" value="AET3Gv20033400"/>
</dbReference>
<dbReference type="InterPro" id="IPR045874">
    <property type="entry name" value="LRK10/LRL21-25-like"/>
</dbReference>
<reference evidence="15" key="5">
    <citation type="journal article" date="2021" name="G3 (Bethesda)">
        <title>Aegilops tauschii genome assembly Aet v5.0 features greater sequence contiguity and improved annotation.</title>
        <authorList>
            <person name="Wang L."/>
            <person name="Zhu T."/>
            <person name="Rodriguez J.C."/>
            <person name="Deal K.R."/>
            <person name="Dubcovsky J."/>
            <person name="McGuire P.E."/>
            <person name="Lux T."/>
            <person name="Spannagl M."/>
            <person name="Mayer K.F.X."/>
            <person name="Baldrich P."/>
            <person name="Meyers B.C."/>
            <person name="Huo N."/>
            <person name="Gu Y.Q."/>
            <person name="Zhou H."/>
            <person name="Devos K.M."/>
            <person name="Bennetzen J.L."/>
            <person name="Unver T."/>
            <person name="Budak H."/>
            <person name="Gulick P.J."/>
            <person name="Galiba G."/>
            <person name="Kalapos B."/>
            <person name="Nelson D.R."/>
            <person name="Li P."/>
            <person name="You F.M."/>
            <person name="Luo M.C."/>
            <person name="Dvorak J."/>
        </authorList>
    </citation>
    <scope>NUCLEOTIDE SEQUENCE [LARGE SCALE GENOMIC DNA]</scope>
    <source>
        <strain evidence="15">cv. AL8/78</strain>
    </source>
</reference>
<evidence type="ECO:0000256" key="8">
    <source>
        <dbReference type="ARBA" id="ARBA00022989"/>
    </source>
</evidence>
<comment type="subcellular location">
    <subcellularLocation>
        <location evidence="1">Membrane</location>
        <topology evidence="1">Single-pass type I membrane protein</topology>
    </subcellularLocation>
</comment>
<organism evidence="15 16">
    <name type="scientific">Aegilops tauschii subsp. strangulata</name>
    <name type="common">Goatgrass</name>
    <dbReference type="NCBI Taxonomy" id="200361"/>
    <lineage>
        <taxon>Eukaryota</taxon>
        <taxon>Viridiplantae</taxon>
        <taxon>Streptophyta</taxon>
        <taxon>Embryophyta</taxon>
        <taxon>Tracheophyta</taxon>
        <taxon>Spermatophyta</taxon>
        <taxon>Magnoliopsida</taxon>
        <taxon>Liliopsida</taxon>
        <taxon>Poales</taxon>
        <taxon>Poaceae</taxon>
        <taxon>BOP clade</taxon>
        <taxon>Pooideae</taxon>
        <taxon>Triticodae</taxon>
        <taxon>Triticeae</taxon>
        <taxon>Triticinae</taxon>
        <taxon>Aegilops</taxon>
    </lineage>
</organism>
<dbReference type="Pfam" id="PF07714">
    <property type="entry name" value="PK_Tyr_Ser-Thr"/>
    <property type="match status" value="1"/>
</dbReference>
<evidence type="ECO:0000313" key="15">
    <source>
        <dbReference type="EnsemblPlants" id="AET3Gv20033400.2"/>
    </source>
</evidence>
<evidence type="ECO:0000256" key="1">
    <source>
        <dbReference type="ARBA" id="ARBA00004479"/>
    </source>
</evidence>
<reference evidence="16" key="1">
    <citation type="journal article" date="2014" name="Science">
        <title>Ancient hybridizations among the ancestral genomes of bread wheat.</title>
        <authorList>
            <consortium name="International Wheat Genome Sequencing Consortium,"/>
            <person name="Marcussen T."/>
            <person name="Sandve S.R."/>
            <person name="Heier L."/>
            <person name="Spannagl M."/>
            <person name="Pfeifer M."/>
            <person name="Jakobsen K.S."/>
            <person name="Wulff B.B."/>
            <person name="Steuernagel B."/>
            <person name="Mayer K.F."/>
            <person name="Olsen O.A."/>
        </authorList>
    </citation>
    <scope>NUCLEOTIDE SEQUENCE [LARGE SCALE GENOMIC DNA]</scope>
    <source>
        <strain evidence="16">cv. AL8/78</strain>
    </source>
</reference>
<feature type="transmembrane region" description="Helical" evidence="12">
    <location>
        <begin position="299"/>
        <end position="318"/>
    </location>
</feature>
<keyword evidence="6 11" id="KW-0547">Nucleotide-binding</keyword>
<evidence type="ECO:0000256" key="4">
    <source>
        <dbReference type="ARBA" id="ARBA00022692"/>
    </source>
</evidence>
<feature type="signal peptide" evidence="13">
    <location>
        <begin position="1"/>
        <end position="30"/>
    </location>
</feature>
<evidence type="ECO:0000256" key="10">
    <source>
        <dbReference type="ARBA" id="ARBA00023180"/>
    </source>
</evidence>
<keyword evidence="9 12" id="KW-0472">Membrane</keyword>
<dbReference type="InterPro" id="IPR017441">
    <property type="entry name" value="Protein_kinase_ATP_BS"/>
</dbReference>
<evidence type="ECO:0000256" key="7">
    <source>
        <dbReference type="ARBA" id="ARBA00022840"/>
    </source>
</evidence>
<keyword evidence="2" id="KW-0723">Serine/threonine-protein kinase</keyword>
<evidence type="ECO:0000256" key="13">
    <source>
        <dbReference type="SAM" id="SignalP"/>
    </source>
</evidence>
<dbReference type="STRING" id="200361.A0A453DQ11"/>
<dbReference type="PANTHER" id="PTHR27009">
    <property type="entry name" value="RUST RESISTANCE KINASE LR10-RELATED"/>
    <property type="match status" value="1"/>
</dbReference>
<keyword evidence="4 12" id="KW-0812">Transmembrane</keyword>
<name>A0A453DQ11_AEGTS</name>
<dbReference type="SUPFAM" id="SSF56112">
    <property type="entry name" value="Protein kinase-like (PK-like)"/>
    <property type="match status" value="1"/>
</dbReference>
<dbReference type="InterPro" id="IPR011009">
    <property type="entry name" value="Kinase-like_dom_sf"/>
</dbReference>
<keyword evidence="2" id="KW-0418">Kinase</keyword>
<dbReference type="AlphaFoldDB" id="A0A453DQ11"/>
<protein>
    <recommendedName>
        <fullName evidence="14">Protein kinase domain-containing protein</fullName>
    </recommendedName>
</protein>
<proteinExistence type="predicted"/>
<dbReference type="InterPro" id="IPR000719">
    <property type="entry name" value="Prot_kinase_dom"/>
</dbReference>
<evidence type="ECO:0000256" key="11">
    <source>
        <dbReference type="PROSITE-ProRule" id="PRU10141"/>
    </source>
</evidence>
<dbReference type="Gene3D" id="3.30.200.20">
    <property type="entry name" value="Phosphorylase Kinase, domain 1"/>
    <property type="match status" value="1"/>
</dbReference>
<evidence type="ECO:0000256" key="12">
    <source>
        <dbReference type="SAM" id="Phobius"/>
    </source>
</evidence>
<sequence>CVYAMAMPTALKALTFLFVLAVLAPDQSEGQHHQPYCPSFSCGPFRNISSPFRQASDPPGCGYPSYELVCSDTKATIHIDNVTYHVSAINDSGSYFWLWVVDADMDLYSSCPLPRWNRPPYSFRVVNDEMEVELDPLSRRQTCFLKCSREVKDNGMYMPVACLSSNDTYVYVLTGYGSCSMEYLEPSCGYLAMTPWPCHSPSCWDYEPLENASYVDVVKSMRIGFAVQFPFRYDRMSRSIKECLILQFRFLSRFYSEDAISCVLQIIVVDGNFWRCLLDSRVGDDALSVVPFVFLSVKWLAVLCRFVLAPLAVLILLAHKYWKTRITIDAVEKFLRMQQMLGPMRYAYTDITTITSHFRDKLGQGGYGSVFKGVILPGKVHVAVKMLEGNPNCNGEDFINEVSTIGRIHHVNVVRLMGFCSEEMRRALVYEYMPQGSLDKYIFLAKKSFS</sequence>
<feature type="binding site" evidence="11">
    <location>
        <position position="385"/>
    </location>
    <ligand>
        <name>ATP</name>
        <dbReference type="ChEBI" id="CHEBI:30616"/>
    </ligand>
</feature>
<accession>A0A453DQ11</accession>
<keyword evidence="10" id="KW-0325">Glycoprotein</keyword>
<dbReference type="InterPro" id="IPR025287">
    <property type="entry name" value="WAK_GUB"/>
</dbReference>
<dbReference type="EnsemblPlants" id="AET3Gv20033400.2">
    <property type="protein sequence ID" value="AET3Gv20033400.2"/>
    <property type="gene ID" value="AET3Gv20033400"/>
</dbReference>
<evidence type="ECO:0000313" key="16">
    <source>
        <dbReference type="Proteomes" id="UP000015105"/>
    </source>
</evidence>
<dbReference type="GO" id="GO:0030247">
    <property type="term" value="F:polysaccharide binding"/>
    <property type="evidence" value="ECO:0007669"/>
    <property type="project" value="InterPro"/>
</dbReference>
<keyword evidence="7 11" id="KW-0067">ATP-binding</keyword>
<dbReference type="InterPro" id="IPR001245">
    <property type="entry name" value="Ser-Thr/Tyr_kinase_cat_dom"/>
</dbReference>
<evidence type="ECO:0000256" key="2">
    <source>
        <dbReference type="ARBA" id="ARBA00022527"/>
    </source>
</evidence>
<dbReference type="FunFam" id="3.30.200.20:FF:000178">
    <property type="entry name" value="serine/threonine-protein kinase PBS1-like"/>
    <property type="match status" value="1"/>
</dbReference>
<dbReference type="Proteomes" id="UP000015105">
    <property type="component" value="Chromosome 3D"/>
</dbReference>
<reference evidence="16" key="2">
    <citation type="journal article" date="2017" name="Nat. Plants">
        <title>The Aegilops tauschii genome reveals multiple impacts of transposons.</title>
        <authorList>
            <person name="Zhao G."/>
            <person name="Zou C."/>
            <person name="Li K."/>
            <person name="Wang K."/>
            <person name="Li T."/>
            <person name="Gao L."/>
            <person name="Zhang X."/>
            <person name="Wang H."/>
            <person name="Yang Z."/>
            <person name="Liu X."/>
            <person name="Jiang W."/>
            <person name="Mao L."/>
            <person name="Kong X."/>
            <person name="Jiao Y."/>
            <person name="Jia J."/>
        </authorList>
    </citation>
    <scope>NUCLEOTIDE SEQUENCE [LARGE SCALE GENOMIC DNA]</scope>
    <source>
        <strain evidence="16">cv. AL8/78</strain>
    </source>
</reference>
<dbReference type="GO" id="GO:0005524">
    <property type="term" value="F:ATP binding"/>
    <property type="evidence" value="ECO:0007669"/>
    <property type="project" value="UniProtKB-UniRule"/>
</dbReference>
<evidence type="ECO:0000256" key="9">
    <source>
        <dbReference type="ARBA" id="ARBA00023136"/>
    </source>
</evidence>
<feature type="chain" id="PRO_5019273124" description="Protein kinase domain-containing protein" evidence="13">
    <location>
        <begin position="31"/>
        <end position="450"/>
    </location>
</feature>
<feature type="domain" description="Protein kinase" evidence="14">
    <location>
        <begin position="356"/>
        <end position="450"/>
    </location>
</feature>
<keyword evidence="16" id="KW-1185">Reference proteome</keyword>
<dbReference type="GO" id="GO:0004674">
    <property type="term" value="F:protein serine/threonine kinase activity"/>
    <property type="evidence" value="ECO:0007669"/>
    <property type="project" value="UniProtKB-KW"/>
</dbReference>
<dbReference type="PROSITE" id="PS50011">
    <property type="entry name" value="PROTEIN_KINASE_DOM"/>
    <property type="match status" value="1"/>
</dbReference>
<dbReference type="Pfam" id="PF13947">
    <property type="entry name" value="GUB_WAK_bind"/>
    <property type="match status" value="1"/>
</dbReference>
<reference evidence="15" key="3">
    <citation type="journal article" date="2017" name="Nature">
        <title>Genome sequence of the progenitor of the wheat D genome Aegilops tauschii.</title>
        <authorList>
            <person name="Luo M.C."/>
            <person name="Gu Y.Q."/>
            <person name="Puiu D."/>
            <person name="Wang H."/>
            <person name="Twardziok S.O."/>
            <person name="Deal K.R."/>
            <person name="Huo N."/>
            <person name="Zhu T."/>
            <person name="Wang L."/>
            <person name="Wang Y."/>
            <person name="McGuire P.E."/>
            <person name="Liu S."/>
            <person name="Long H."/>
            <person name="Ramasamy R.K."/>
            <person name="Rodriguez J.C."/>
            <person name="Van S.L."/>
            <person name="Yuan L."/>
            <person name="Wang Z."/>
            <person name="Xia Z."/>
            <person name="Xiao L."/>
            <person name="Anderson O.D."/>
            <person name="Ouyang S."/>
            <person name="Liang Y."/>
            <person name="Zimin A.V."/>
            <person name="Pertea G."/>
            <person name="Qi P."/>
            <person name="Bennetzen J.L."/>
            <person name="Dai X."/>
            <person name="Dawson M.W."/>
            <person name="Muller H.G."/>
            <person name="Kugler K."/>
            <person name="Rivarola-Duarte L."/>
            <person name="Spannagl M."/>
            <person name="Mayer K.F.X."/>
            <person name="Lu F.H."/>
            <person name="Bevan M.W."/>
            <person name="Leroy P."/>
            <person name="Li P."/>
            <person name="You F.M."/>
            <person name="Sun Q."/>
            <person name="Liu Z."/>
            <person name="Lyons E."/>
            <person name="Wicker T."/>
            <person name="Salzberg S.L."/>
            <person name="Devos K.M."/>
            <person name="Dvorak J."/>
        </authorList>
    </citation>
    <scope>NUCLEOTIDE SEQUENCE [LARGE SCALE GENOMIC DNA]</scope>
    <source>
        <strain evidence="15">cv. AL8/78</strain>
    </source>
</reference>
<dbReference type="GO" id="GO:0016020">
    <property type="term" value="C:membrane"/>
    <property type="evidence" value="ECO:0007669"/>
    <property type="project" value="UniProtKB-SubCell"/>
</dbReference>